<evidence type="ECO:0000256" key="1">
    <source>
        <dbReference type="ARBA" id="ARBA00023015"/>
    </source>
</evidence>
<evidence type="ECO:0000256" key="2">
    <source>
        <dbReference type="ARBA" id="ARBA00023125"/>
    </source>
</evidence>
<protein>
    <submittedName>
        <fullName evidence="5">MarR family winged helix-turn-helix transcriptional regulator</fullName>
    </submittedName>
</protein>
<evidence type="ECO:0000259" key="4">
    <source>
        <dbReference type="PROSITE" id="PS50995"/>
    </source>
</evidence>
<evidence type="ECO:0000313" key="6">
    <source>
        <dbReference type="Proteomes" id="UP001285263"/>
    </source>
</evidence>
<keyword evidence="1" id="KW-0805">Transcription regulation</keyword>
<dbReference type="PROSITE" id="PS50995">
    <property type="entry name" value="HTH_MARR_2"/>
    <property type="match status" value="1"/>
</dbReference>
<keyword evidence="6" id="KW-1185">Reference proteome</keyword>
<dbReference type="Gene3D" id="1.10.10.10">
    <property type="entry name" value="Winged helix-like DNA-binding domain superfamily/Winged helix DNA-binding domain"/>
    <property type="match status" value="1"/>
</dbReference>
<sequence length="156" mass="17249">MPTKKPSAPHKPSSPDFHREDFPFYWVAQVHALYGVEMERALKSVDCDIPTWRVLAILHQQGTSSVSDIATHAVAKLSTVTRIVYRMKDEGLVTTATAAHDGRVTEVTLTQAGERAMQRVKDATNGIFERSFAGLTPAKIAKLNELLQILFSNLST</sequence>
<accession>A0ABU5DG24</accession>
<evidence type="ECO:0000313" key="5">
    <source>
        <dbReference type="EMBL" id="MDY0745238.1"/>
    </source>
</evidence>
<organism evidence="5 6">
    <name type="scientific">Roseateles agri</name>
    <dbReference type="NCBI Taxonomy" id="3098619"/>
    <lineage>
        <taxon>Bacteria</taxon>
        <taxon>Pseudomonadati</taxon>
        <taxon>Pseudomonadota</taxon>
        <taxon>Betaproteobacteria</taxon>
        <taxon>Burkholderiales</taxon>
        <taxon>Sphaerotilaceae</taxon>
        <taxon>Roseateles</taxon>
    </lineage>
</organism>
<dbReference type="Proteomes" id="UP001285263">
    <property type="component" value="Unassembled WGS sequence"/>
</dbReference>
<comment type="caution">
    <text evidence="5">The sequence shown here is derived from an EMBL/GenBank/DDBJ whole genome shotgun (WGS) entry which is preliminary data.</text>
</comment>
<reference evidence="5 6" key="1">
    <citation type="submission" date="2023-11" db="EMBL/GenBank/DDBJ databases">
        <title>Paucibacter sp. nov., isolated from fresh soil in Korea.</title>
        <authorList>
            <person name="Le N.T.T."/>
        </authorList>
    </citation>
    <scope>NUCLEOTIDE SEQUENCE [LARGE SCALE GENOMIC DNA]</scope>
    <source>
        <strain evidence="5 6">R3-3</strain>
    </source>
</reference>
<dbReference type="SMART" id="SM00347">
    <property type="entry name" value="HTH_MARR"/>
    <property type="match status" value="1"/>
</dbReference>
<dbReference type="InterPro" id="IPR036390">
    <property type="entry name" value="WH_DNA-bd_sf"/>
</dbReference>
<dbReference type="PANTHER" id="PTHR42756:SF1">
    <property type="entry name" value="TRANSCRIPTIONAL REPRESSOR OF EMRAB OPERON"/>
    <property type="match status" value="1"/>
</dbReference>
<keyword evidence="2" id="KW-0238">DNA-binding</keyword>
<dbReference type="SUPFAM" id="SSF46785">
    <property type="entry name" value="Winged helix' DNA-binding domain"/>
    <property type="match status" value="1"/>
</dbReference>
<name>A0ABU5DG24_9BURK</name>
<evidence type="ECO:0000256" key="3">
    <source>
        <dbReference type="ARBA" id="ARBA00023163"/>
    </source>
</evidence>
<dbReference type="InterPro" id="IPR000835">
    <property type="entry name" value="HTH_MarR-typ"/>
</dbReference>
<dbReference type="Pfam" id="PF01047">
    <property type="entry name" value="MarR"/>
    <property type="match status" value="1"/>
</dbReference>
<keyword evidence="3" id="KW-0804">Transcription</keyword>
<dbReference type="PANTHER" id="PTHR42756">
    <property type="entry name" value="TRANSCRIPTIONAL REGULATOR, MARR"/>
    <property type="match status" value="1"/>
</dbReference>
<dbReference type="InterPro" id="IPR036388">
    <property type="entry name" value="WH-like_DNA-bd_sf"/>
</dbReference>
<dbReference type="RefSeq" id="WP_320423124.1">
    <property type="nucleotide sequence ID" value="NZ_JAXCLA010000003.1"/>
</dbReference>
<proteinExistence type="predicted"/>
<dbReference type="EMBL" id="JAXCLA010000003">
    <property type="protein sequence ID" value="MDY0745238.1"/>
    <property type="molecule type" value="Genomic_DNA"/>
</dbReference>
<feature type="domain" description="HTH marR-type" evidence="4">
    <location>
        <begin position="20"/>
        <end position="152"/>
    </location>
</feature>
<gene>
    <name evidence="5" type="ORF">SNE35_12020</name>
</gene>